<dbReference type="AlphaFoldDB" id="K2PVR3"/>
<evidence type="ECO:0000313" key="7">
    <source>
        <dbReference type="EMBL" id="EKF55599.1"/>
    </source>
</evidence>
<dbReference type="InterPro" id="IPR023296">
    <property type="entry name" value="Glyco_hydro_beta-prop_sf"/>
</dbReference>
<dbReference type="SUPFAM" id="SSF49899">
    <property type="entry name" value="Concanavalin A-like lectins/glucanases"/>
    <property type="match status" value="1"/>
</dbReference>
<accession>K2PVR3</accession>
<dbReference type="GO" id="GO:0005737">
    <property type="term" value="C:cytoplasm"/>
    <property type="evidence" value="ECO:0007669"/>
    <property type="project" value="TreeGrafter"/>
</dbReference>
<feature type="domain" description="Glycosyl hydrolase family 32 C-terminal" evidence="6">
    <location>
        <begin position="395"/>
        <end position="516"/>
    </location>
</feature>
<dbReference type="InterPro" id="IPR013148">
    <property type="entry name" value="Glyco_hydro_32_N"/>
</dbReference>
<protein>
    <submittedName>
        <fullName evidence="7">Glycosyl hydrolase</fullName>
    </submittedName>
</protein>
<dbReference type="Gene3D" id="2.60.120.560">
    <property type="entry name" value="Exo-inulinase, domain 1"/>
    <property type="match status" value="1"/>
</dbReference>
<dbReference type="GO" id="GO:0004575">
    <property type="term" value="F:sucrose alpha-glucosidase activity"/>
    <property type="evidence" value="ECO:0007669"/>
    <property type="project" value="TreeGrafter"/>
</dbReference>
<dbReference type="OrthoDB" id="9759709at2"/>
<dbReference type="CDD" id="cd18622">
    <property type="entry name" value="GH32_Inu-like"/>
    <property type="match status" value="1"/>
</dbReference>
<dbReference type="SMART" id="SM00640">
    <property type="entry name" value="Glyco_32"/>
    <property type="match status" value="1"/>
</dbReference>
<dbReference type="STRING" id="555500.I215_06552"/>
<proteinExistence type="inferred from homology"/>
<dbReference type="RefSeq" id="WP_008991180.1">
    <property type="nucleotide sequence ID" value="NZ_AMSG01000006.1"/>
</dbReference>
<dbReference type="SUPFAM" id="SSF75005">
    <property type="entry name" value="Arabinanase/levansucrase/invertase"/>
    <property type="match status" value="1"/>
</dbReference>
<evidence type="ECO:0000259" key="6">
    <source>
        <dbReference type="Pfam" id="PF08244"/>
    </source>
</evidence>
<dbReference type="Pfam" id="PF00251">
    <property type="entry name" value="Glyco_hydro_32N"/>
    <property type="match status" value="1"/>
</dbReference>
<dbReference type="PANTHER" id="PTHR42800">
    <property type="entry name" value="EXOINULINASE INUD (AFU_ORTHOLOGUE AFUA_5G00480)"/>
    <property type="match status" value="1"/>
</dbReference>
<evidence type="ECO:0000256" key="4">
    <source>
        <dbReference type="RuleBase" id="RU362110"/>
    </source>
</evidence>
<dbReference type="PANTHER" id="PTHR42800:SF1">
    <property type="entry name" value="EXOINULINASE INUD (AFU_ORTHOLOGUE AFUA_5G00480)"/>
    <property type="match status" value="1"/>
</dbReference>
<feature type="domain" description="Glycosyl hydrolase family 32 N-terminal" evidence="5">
    <location>
        <begin position="51"/>
        <end position="359"/>
    </location>
</feature>
<dbReference type="eggNOG" id="COG1621">
    <property type="taxonomic scope" value="Bacteria"/>
</dbReference>
<dbReference type="Proteomes" id="UP000007364">
    <property type="component" value="Unassembled WGS sequence"/>
</dbReference>
<gene>
    <name evidence="7" type="ORF">I215_06552</name>
</gene>
<dbReference type="Gene3D" id="2.115.10.20">
    <property type="entry name" value="Glycosyl hydrolase domain, family 43"/>
    <property type="match status" value="1"/>
</dbReference>
<dbReference type="PROSITE" id="PS00609">
    <property type="entry name" value="GLYCOSYL_HYDROL_F32"/>
    <property type="match status" value="1"/>
</dbReference>
<dbReference type="EMBL" id="AMSG01000006">
    <property type="protein sequence ID" value="EKF55599.1"/>
    <property type="molecule type" value="Genomic_DNA"/>
</dbReference>
<reference evidence="7 8" key="1">
    <citation type="journal article" date="2012" name="J. Bacteriol.">
        <title>Genome Sequence of Galbibacter marinum Type Strain ck-I2-15.</title>
        <authorList>
            <person name="Lai Q."/>
            <person name="Li C."/>
            <person name="Shao Z."/>
        </authorList>
    </citation>
    <scope>NUCLEOTIDE SEQUENCE [LARGE SCALE GENOMIC DNA]</scope>
    <source>
        <strain evidence="8">ck-I2-15</strain>
    </source>
</reference>
<name>K2PVR3_9FLAO</name>
<dbReference type="Pfam" id="PF08244">
    <property type="entry name" value="Glyco_hydro_32C"/>
    <property type="match status" value="1"/>
</dbReference>
<comment type="caution">
    <text evidence="7">The sequence shown here is derived from an EMBL/GenBank/DDBJ whole genome shotgun (WGS) entry which is preliminary data.</text>
</comment>
<evidence type="ECO:0000259" key="5">
    <source>
        <dbReference type="Pfam" id="PF00251"/>
    </source>
</evidence>
<comment type="similarity">
    <text evidence="1 4">Belongs to the glycosyl hydrolase 32 family.</text>
</comment>
<sequence length="531" mass="60128">MNVNTLTLTILLSTILLFSSCKDSSEKTKATSENLVISAEMQDTDYRPNFHFTPKENWMNDPNGMFYLDGTYHLFYQYHPESSTWGTMHWGHATSKDMISWQHQPVALFPDEHGWIFSGSAVVDKNNTSGLGSDGQVPIVALFTYHDMEGEKSGRDDFQTQGMAYSLDKGKTWIKYKNNPVLKNPGIRDFRDPKVTWDAQRNQWVMALATYEKNLFYTSKDLIDWEFASDFGEGIGAHGGVWECPDFIPMKVQGTDTVKWVLIQSLNPGAYNGGSGTQYFVGDFDGKTFTPESYVNDLGEKHDYWIDFGKDNYAGVTWNNAPGGRTLFIGWMSNWEYANVVPTETWRSTSTIARELKLHLVDGVYRISSAPVMELDSYLDKSFTKASMELSKGSTIVSVDDVSLSKTELSFEIPKLEDKDYKFLLTNAIGDSLTFGYDHSKAQFYIDRSKSGKVDFNENFAKKPSVAPRISDNENLSVTVLLDKTSIELFFDKGTTVMSEIFFPKNSFLEFKSLSNHTFLITDLKASELKL</sequence>
<dbReference type="InterPro" id="IPR001362">
    <property type="entry name" value="Glyco_hydro_32"/>
</dbReference>
<dbReference type="InterPro" id="IPR013320">
    <property type="entry name" value="ConA-like_dom_sf"/>
</dbReference>
<keyword evidence="8" id="KW-1185">Reference proteome</keyword>
<evidence type="ECO:0000256" key="1">
    <source>
        <dbReference type="ARBA" id="ARBA00009902"/>
    </source>
</evidence>
<evidence type="ECO:0000313" key="8">
    <source>
        <dbReference type="Proteomes" id="UP000007364"/>
    </source>
</evidence>
<dbReference type="PATRIC" id="fig|555500.3.peg.1358"/>
<keyword evidence="3 4" id="KW-0326">Glycosidase</keyword>
<dbReference type="InterPro" id="IPR018053">
    <property type="entry name" value="Glyco_hydro_32_AS"/>
</dbReference>
<evidence type="ECO:0000256" key="2">
    <source>
        <dbReference type="ARBA" id="ARBA00022801"/>
    </source>
</evidence>
<organism evidence="7 8">
    <name type="scientific">Galbibacter marinus</name>
    <dbReference type="NCBI Taxonomy" id="555500"/>
    <lineage>
        <taxon>Bacteria</taxon>
        <taxon>Pseudomonadati</taxon>
        <taxon>Bacteroidota</taxon>
        <taxon>Flavobacteriia</taxon>
        <taxon>Flavobacteriales</taxon>
        <taxon>Flavobacteriaceae</taxon>
        <taxon>Galbibacter</taxon>
    </lineage>
</organism>
<keyword evidence="2 4" id="KW-0378">Hydrolase</keyword>
<dbReference type="GO" id="GO:0005987">
    <property type="term" value="P:sucrose catabolic process"/>
    <property type="evidence" value="ECO:0007669"/>
    <property type="project" value="TreeGrafter"/>
</dbReference>
<dbReference type="InterPro" id="IPR013189">
    <property type="entry name" value="Glyco_hydro_32_C"/>
</dbReference>
<evidence type="ECO:0000256" key="3">
    <source>
        <dbReference type="ARBA" id="ARBA00023295"/>
    </source>
</evidence>